<evidence type="ECO:0000256" key="6">
    <source>
        <dbReference type="HAMAP-Rule" id="MF_00687"/>
    </source>
</evidence>
<dbReference type="GO" id="GO:0008697">
    <property type="term" value="F:4-deoxy-L-threo-5-hexosulose-uronate ketol-isomerase activity"/>
    <property type="evidence" value="ECO:0007669"/>
    <property type="project" value="UniProtKB-UniRule"/>
</dbReference>
<comment type="pathway">
    <text evidence="6">Glycan metabolism; pectin degradation; 2-dehydro-3-deoxy-D-gluconate from pectin: step 4/5.</text>
</comment>
<organism evidence="7 8">
    <name type="scientific">Mucilaginibacter straminoryzae</name>
    <dbReference type="NCBI Taxonomy" id="2932774"/>
    <lineage>
        <taxon>Bacteria</taxon>
        <taxon>Pseudomonadati</taxon>
        <taxon>Bacteroidota</taxon>
        <taxon>Sphingobacteriia</taxon>
        <taxon>Sphingobacteriales</taxon>
        <taxon>Sphingobacteriaceae</taxon>
        <taxon>Mucilaginibacter</taxon>
    </lineage>
</organism>
<feature type="binding site" evidence="6">
    <location>
        <position position="201"/>
    </location>
    <ligand>
        <name>Zn(2+)</name>
        <dbReference type="ChEBI" id="CHEBI:29105"/>
    </ligand>
</feature>
<dbReference type="EC" id="5.3.1.17" evidence="6"/>
<proteinExistence type="inferred from homology"/>
<sequence length="276" mass="31123">MLKVIHSIHPGDFKSYQTQKIRENFLMDELAQQGQINFAYTHYDRMMVGVAIPTGEKLSLENYPNLRAEYFLERREMGIINVAGAGEVIADGQVYSLNKLDCLYLGKGVKEVSFAAKGGDSPVFYILSAPAHHTYPTTLMTNEEAVKVNLGDVATANQRTINKYIHLEGIQSCQLVMGLTILHNGSVWNTMPSHVHDRRMEAYFYFDVPEGQRIFHFMGEGNETRHILMKNYDAVVSPPWSIHSGVGTSSYSFIWGMAGENLDYTDMDPVTLTDIR</sequence>
<feature type="binding site" evidence="6">
    <location>
        <position position="194"/>
    </location>
    <ligand>
        <name>Zn(2+)</name>
        <dbReference type="ChEBI" id="CHEBI:29105"/>
    </ligand>
</feature>
<evidence type="ECO:0000256" key="1">
    <source>
        <dbReference type="ARBA" id="ARBA00000552"/>
    </source>
</evidence>
<evidence type="ECO:0000256" key="5">
    <source>
        <dbReference type="ARBA" id="ARBA00023235"/>
    </source>
</evidence>
<comment type="similarity">
    <text evidence="2 6">Belongs to the KduI family.</text>
</comment>
<keyword evidence="4 6" id="KW-0862">Zinc</keyword>
<keyword evidence="3 6" id="KW-0479">Metal-binding</keyword>
<feature type="binding site" evidence="6">
    <location>
        <position position="243"/>
    </location>
    <ligand>
        <name>Zn(2+)</name>
        <dbReference type="ChEBI" id="CHEBI:29105"/>
    </ligand>
</feature>
<dbReference type="InterPro" id="IPR014710">
    <property type="entry name" value="RmlC-like_jellyroll"/>
</dbReference>
<dbReference type="NCBIfam" id="NF002091">
    <property type="entry name" value="PRK00924.1"/>
    <property type="match status" value="1"/>
</dbReference>
<evidence type="ECO:0000313" key="7">
    <source>
        <dbReference type="EMBL" id="MCJ8209184.1"/>
    </source>
</evidence>
<comment type="catalytic activity">
    <reaction evidence="1 6">
        <text>5-dehydro-4-deoxy-D-glucuronate = 3-deoxy-D-glycero-2,5-hexodiulosonate</text>
        <dbReference type="Rhea" id="RHEA:23896"/>
        <dbReference type="ChEBI" id="CHEBI:17117"/>
        <dbReference type="ChEBI" id="CHEBI:29071"/>
        <dbReference type="EC" id="5.3.1.17"/>
    </reaction>
</comment>
<evidence type="ECO:0000256" key="2">
    <source>
        <dbReference type="ARBA" id="ARBA00008086"/>
    </source>
</evidence>
<dbReference type="InterPro" id="IPR011051">
    <property type="entry name" value="RmlC_Cupin_sf"/>
</dbReference>
<dbReference type="PANTHER" id="PTHR38461">
    <property type="entry name" value="4-DEOXY-L-THREO-5-HEXOSULOSE-URONATE KETOL-ISOMERASE"/>
    <property type="match status" value="1"/>
</dbReference>
<comment type="caution">
    <text evidence="7">The sequence shown here is derived from an EMBL/GenBank/DDBJ whole genome shotgun (WGS) entry which is preliminary data.</text>
</comment>
<dbReference type="PIRSF" id="PIRSF006625">
    <property type="entry name" value="KduI"/>
    <property type="match status" value="1"/>
</dbReference>
<dbReference type="CDD" id="cd20294">
    <property type="entry name" value="cupin_KduI_N"/>
    <property type="match status" value="1"/>
</dbReference>
<protein>
    <recommendedName>
        <fullName evidence="6">4-deoxy-L-threo-5-hexosulose-uronate ketol-isomerase</fullName>
        <ecNumber evidence="6">5.3.1.17</ecNumber>
    </recommendedName>
    <alternativeName>
        <fullName evidence="6">5-keto-4-deoxyuronate isomerase</fullName>
    </alternativeName>
    <alternativeName>
        <fullName evidence="6">DKI isomerase</fullName>
    </alternativeName>
</protein>
<dbReference type="CDD" id="cd20491">
    <property type="entry name" value="cupin_KduI_C"/>
    <property type="match status" value="1"/>
</dbReference>
<dbReference type="RefSeq" id="WP_245129014.1">
    <property type="nucleotide sequence ID" value="NZ_JALJEJ010000002.1"/>
</dbReference>
<reference evidence="7" key="1">
    <citation type="submission" date="2022-04" db="EMBL/GenBank/DDBJ databases">
        <title>Mucilaginibacter sp. RS28 isolated from freshwater.</title>
        <authorList>
            <person name="Ko S.-R."/>
        </authorList>
    </citation>
    <scope>NUCLEOTIDE SEQUENCE</scope>
    <source>
        <strain evidence="7">RS28</strain>
    </source>
</reference>
<dbReference type="HAMAP" id="MF_00687">
    <property type="entry name" value="KduI"/>
    <property type="match status" value="1"/>
</dbReference>
<evidence type="ECO:0000256" key="3">
    <source>
        <dbReference type="ARBA" id="ARBA00022723"/>
    </source>
</evidence>
<comment type="cofactor">
    <cofactor evidence="6">
        <name>Zn(2+)</name>
        <dbReference type="ChEBI" id="CHEBI:29105"/>
    </cofactor>
    <text evidence="6">Binds 1 zinc ion per subunit.</text>
</comment>
<dbReference type="Proteomes" id="UP001139450">
    <property type="component" value="Unassembled WGS sequence"/>
</dbReference>
<dbReference type="AlphaFoldDB" id="A0A9X1X114"/>
<keyword evidence="8" id="KW-1185">Reference proteome</keyword>
<comment type="function">
    <text evidence="6">Catalyzes the isomerization of 5-dehydro-4-deoxy-D-glucuronate to 3-deoxy-D-glycero-2,5-hexodiulosonate.</text>
</comment>
<dbReference type="InterPro" id="IPR027449">
    <property type="entry name" value="KduI_N"/>
</dbReference>
<dbReference type="Gene3D" id="2.60.120.10">
    <property type="entry name" value="Jelly Rolls"/>
    <property type="match status" value="1"/>
</dbReference>
<feature type="binding site" evidence="6">
    <location>
        <position position="196"/>
    </location>
    <ligand>
        <name>Zn(2+)</name>
        <dbReference type="ChEBI" id="CHEBI:29105"/>
    </ligand>
</feature>
<dbReference type="InterPro" id="IPR007045">
    <property type="entry name" value="KduI"/>
</dbReference>
<dbReference type="InterPro" id="IPR021120">
    <property type="entry name" value="KduI/IolB_isomerase"/>
</dbReference>
<keyword evidence="5 6" id="KW-0413">Isomerase</keyword>
<dbReference type="Pfam" id="PF04962">
    <property type="entry name" value="KduI"/>
    <property type="match status" value="1"/>
</dbReference>
<gene>
    <name evidence="6 7" type="primary">kduI</name>
    <name evidence="7" type="ORF">MUY27_05655</name>
</gene>
<accession>A0A9X1X114</accession>
<dbReference type="GO" id="GO:0019698">
    <property type="term" value="P:D-galacturonate catabolic process"/>
    <property type="evidence" value="ECO:0007669"/>
    <property type="project" value="TreeGrafter"/>
</dbReference>
<evidence type="ECO:0000313" key="8">
    <source>
        <dbReference type="Proteomes" id="UP001139450"/>
    </source>
</evidence>
<dbReference type="GO" id="GO:0045490">
    <property type="term" value="P:pectin catabolic process"/>
    <property type="evidence" value="ECO:0007669"/>
    <property type="project" value="UniProtKB-UniRule"/>
</dbReference>
<name>A0A9X1X114_9SPHI</name>
<dbReference type="GO" id="GO:0042840">
    <property type="term" value="P:D-glucuronate catabolic process"/>
    <property type="evidence" value="ECO:0007669"/>
    <property type="project" value="TreeGrafter"/>
</dbReference>
<dbReference type="EMBL" id="JALJEJ010000002">
    <property type="protein sequence ID" value="MCJ8209184.1"/>
    <property type="molecule type" value="Genomic_DNA"/>
</dbReference>
<evidence type="ECO:0000256" key="4">
    <source>
        <dbReference type="ARBA" id="ARBA00022833"/>
    </source>
</evidence>
<dbReference type="Gene3D" id="2.60.120.520">
    <property type="entry name" value="pectin degrading enzyme 5-keto 4- deoxyuronate isomerase, domain 1"/>
    <property type="match status" value="1"/>
</dbReference>
<dbReference type="GO" id="GO:0008270">
    <property type="term" value="F:zinc ion binding"/>
    <property type="evidence" value="ECO:0007669"/>
    <property type="project" value="UniProtKB-UniRule"/>
</dbReference>
<dbReference type="SUPFAM" id="SSF51182">
    <property type="entry name" value="RmlC-like cupins"/>
    <property type="match status" value="1"/>
</dbReference>
<dbReference type="PANTHER" id="PTHR38461:SF1">
    <property type="entry name" value="4-DEOXY-L-THREO-5-HEXOSULOSE-URONATE KETOL-ISOMERASE"/>
    <property type="match status" value="1"/>
</dbReference>